<dbReference type="InterPro" id="IPR036812">
    <property type="entry name" value="NAD(P)_OxRdtase_dom_sf"/>
</dbReference>
<organism evidence="2 3">
    <name type="scientific">Cryobacterium lyxosi</name>
    <dbReference type="NCBI Taxonomy" id="1259228"/>
    <lineage>
        <taxon>Bacteria</taxon>
        <taxon>Bacillati</taxon>
        <taxon>Actinomycetota</taxon>
        <taxon>Actinomycetes</taxon>
        <taxon>Micrococcales</taxon>
        <taxon>Microbacteriaceae</taxon>
        <taxon>Cryobacterium</taxon>
    </lineage>
</organism>
<evidence type="ECO:0000313" key="2">
    <source>
        <dbReference type="EMBL" id="TFD24530.1"/>
    </source>
</evidence>
<gene>
    <name evidence="2" type="ORF">E3T27_12875</name>
</gene>
<keyword evidence="3" id="KW-1185">Reference proteome</keyword>
<dbReference type="InterPro" id="IPR050523">
    <property type="entry name" value="AKR_Detox_Biosynth"/>
</dbReference>
<reference evidence="2 3" key="1">
    <citation type="submission" date="2019-03" db="EMBL/GenBank/DDBJ databases">
        <title>Genomics of glacier-inhabiting Cryobacterium strains.</title>
        <authorList>
            <person name="Liu Q."/>
            <person name="Xin Y.-H."/>
        </authorList>
    </citation>
    <scope>NUCLEOTIDE SEQUENCE [LARGE SCALE GENOMIC DNA]</scope>
    <source>
        <strain evidence="2 3">TMT1-1</strain>
    </source>
</reference>
<dbReference type="AlphaFoldDB" id="A0A4R8ZCL4"/>
<dbReference type="EMBL" id="SOGT01000014">
    <property type="protein sequence ID" value="TFD24530.1"/>
    <property type="molecule type" value="Genomic_DNA"/>
</dbReference>
<dbReference type="InterPro" id="IPR020471">
    <property type="entry name" value="AKR"/>
</dbReference>
<dbReference type="InterPro" id="IPR023210">
    <property type="entry name" value="NADP_OxRdtase_dom"/>
</dbReference>
<proteinExistence type="predicted"/>
<protein>
    <submittedName>
        <fullName evidence="2">Aldo/keto reductase</fullName>
    </submittedName>
</protein>
<comment type="caution">
    <text evidence="2">The sequence shown here is derived from an EMBL/GenBank/DDBJ whole genome shotgun (WGS) entry which is preliminary data.</text>
</comment>
<dbReference type="PRINTS" id="PR00069">
    <property type="entry name" value="ALDKETRDTASE"/>
</dbReference>
<dbReference type="OrthoDB" id="9768793at2"/>
<feature type="domain" description="NADP-dependent oxidoreductase" evidence="1">
    <location>
        <begin position="60"/>
        <end position="347"/>
    </location>
</feature>
<dbReference type="GO" id="GO:0005829">
    <property type="term" value="C:cytosol"/>
    <property type="evidence" value="ECO:0007669"/>
    <property type="project" value="TreeGrafter"/>
</dbReference>
<sequence>MVGRAPLEENAMPRQVVSSSLDALSVGRSRSADTGQAQTTVGAGPVRRQIAGTDLRVHPLALGCNAFGWTATGEASKAILDAHRDFGGNFLDTADSFAAGRSEVIIGSWLRSRGARAETVLATKIGRNLDNPGLTQRSIVAAVEASLVRLGTDYLDLLYFHFDDKTVALEESLVAVDVLMRAGKVRYLGASNFSAERLMEARVLSALGLPKFVAAETPYNLVHRTELEKDVAVVARAQHLALMPGFALAHGFLAGAFRTKADVAGTARGQLAKVYLNRRSLRVLAVVDRIAAAQGVAPASIALAWLLARPDVVAPVAGAGEVDQVHSLVAAAGIRLGRSDLLDLDRVSAD</sequence>
<dbReference type="Proteomes" id="UP000298424">
    <property type="component" value="Unassembled WGS sequence"/>
</dbReference>
<dbReference type="PANTHER" id="PTHR43364">
    <property type="entry name" value="NADH-SPECIFIC METHYLGLYOXAL REDUCTASE-RELATED"/>
    <property type="match status" value="1"/>
</dbReference>
<evidence type="ECO:0000313" key="3">
    <source>
        <dbReference type="Proteomes" id="UP000298424"/>
    </source>
</evidence>
<accession>A0A4R8ZCL4</accession>
<evidence type="ECO:0000259" key="1">
    <source>
        <dbReference type="Pfam" id="PF00248"/>
    </source>
</evidence>
<dbReference type="GO" id="GO:0016491">
    <property type="term" value="F:oxidoreductase activity"/>
    <property type="evidence" value="ECO:0007669"/>
    <property type="project" value="InterPro"/>
</dbReference>
<dbReference type="Gene3D" id="3.20.20.100">
    <property type="entry name" value="NADP-dependent oxidoreductase domain"/>
    <property type="match status" value="1"/>
</dbReference>
<dbReference type="SUPFAM" id="SSF51430">
    <property type="entry name" value="NAD(P)-linked oxidoreductase"/>
    <property type="match status" value="1"/>
</dbReference>
<dbReference type="PANTHER" id="PTHR43364:SF6">
    <property type="entry name" value="OXIDOREDUCTASE-RELATED"/>
    <property type="match status" value="1"/>
</dbReference>
<name>A0A4R8ZCL4_9MICO</name>
<dbReference type="Pfam" id="PF00248">
    <property type="entry name" value="Aldo_ket_red"/>
    <property type="match status" value="1"/>
</dbReference>